<evidence type="ECO:0000313" key="2">
    <source>
        <dbReference type="EMBL" id="CAJ1409592.1"/>
    </source>
</evidence>
<reference evidence="2" key="1">
    <citation type="submission" date="2023-08" db="EMBL/GenBank/DDBJ databases">
        <authorList>
            <person name="Chen Y."/>
            <person name="Shah S."/>
            <person name="Dougan E. K."/>
            <person name="Thang M."/>
            <person name="Chan C."/>
        </authorList>
    </citation>
    <scope>NUCLEOTIDE SEQUENCE</scope>
</reference>
<keyword evidence="3" id="KW-1185">Reference proteome</keyword>
<accession>A0AA36JNQ2</accession>
<dbReference type="Proteomes" id="UP001178507">
    <property type="component" value="Unassembled WGS sequence"/>
</dbReference>
<dbReference type="Gene3D" id="1.25.40.10">
    <property type="entry name" value="Tetratricopeptide repeat domain"/>
    <property type="match status" value="1"/>
</dbReference>
<dbReference type="AlphaFoldDB" id="A0AA36JNQ2"/>
<dbReference type="InterPro" id="IPR052935">
    <property type="entry name" value="Mg2+_PAP"/>
</dbReference>
<sequence>MVTSQRFSRPRSCLGRAIRRQLLAVTVFLSISQLRGPASSFVLRRFVPSWILHAEADESRSVATQPALSKVGATIAEPFGYAEDLEQSLTPPKKATNSPWQMAQSSLQEMLAASEAQQLIANVSQTRDLAAAGAVLTLALASEAPLLKMATVAEDAIRMLSGLQLATVQDVLAAASSSSLAEGLPAFIASSLLLAAASTASQAALGEASQRSDWLQALNATAQEIWESGTGSLSSQAATLLKEVAKVFAAFDEQISTEAVDVPSAESSHGIALRCGSARRQGKDWILPIEVQLYRRNEGRHAMLLGMCRQLLFRSLHGVTESDFNADAEKLYEERARLIFRSLQLPSSDRALQRLEVRVGGPRDDDEGWHLLPPTDGQGLIQANVKFTDDDIPLADRFMEQAQVEVRLADADVAAQPQDVPRIVAPPSKAVATMVRPQGFGVISDIDDTVKVTEVFHGIKAVLQNTFLKSFDDVPGMAQQYRGWAQLGASFHYVSKSPPELHGPLSEFLNSKGFPVSSIHLCPLLGRDRANFKLRQVTSLLSQFPDRKFVLVGDSGEKDAEVYAEIMRSHPDQVIKARAAFEGEDDEKWQVFADAADVKLETVSTFKWPSWLPWSKRPKDAEVEARAPETFTRTKDSHLDAQIAHSIFAPCFYRYQEAEVYLQKAVTGYFSPLTLHEEEVWHDYGLALWHVGRHMEAAHSFQNAIITNPGFPKGHNNLACALVLLGLSAEPMNTQLVQQGIQAAEQAITMAPHVPLYWRNAAVLLNMAGDQHAAVAAWERFRQGDPRAAAAEEVNGIPRDCTWQFYFR</sequence>
<name>A0AA36JNQ2_9DINO</name>
<dbReference type="Pfam" id="PF09949">
    <property type="entry name" value="APP1_cat"/>
    <property type="match status" value="1"/>
</dbReference>
<dbReference type="InterPro" id="IPR019236">
    <property type="entry name" value="APP1_cat"/>
</dbReference>
<dbReference type="PANTHER" id="PTHR28208">
    <property type="entry name" value="PHOSPHATIDATE PHOSPHATASE APP1"/>
    <property type="match status" value="1"/>
</dbReference>
<dbReference type="EMBL" id="CAUJNA010003774">
    <property type="protein sequence ID" value="CAJ1409592.1"/>
    <property type="molecule type" value="Genomic_DNA"/>
</dbReference>
<dbReference type="InterPro" id="IPR011990">
    <property type="entry name" value="TPR-like_helical_dom_sf"/>
</dbReference>
<proteinExistence type="predicted"/>
<feature type="domain" description="Phosphatidate phosphatase APP1 catalytic" evidence="1">
    <location>
        <begin position="440"/>
        <end position="575"/>
    </location>
</feature>
<dbReference type="GO" id="GO:0008195">
    <property type="term" value="F:phosphatidate phosphatase activity"/>
    <property type="evidence" value="ECO:0007669"/>
    <property type="project" value="InterPro"/>
</dbReference>
<comment type="caution">
    <text evidence="2">The sequence shown here is derived from an EMBL/GenBank/DDBJ whole genome shotgun (WGS) entry which is preliminary data.</text>
</comment>
<evidence type="ECO:0000313" key="3">
    <source>
        <dbReference type="Proteomes" id="UP001178507"/>
    </source>
</evidence>
<dbReference type="PANTHER" id="PTHR28208:SF3">
    <property type="entry name" value="PHOSPHATIDATE PHOSPHATASE APP1"/>
    <property type="match status" value="1"/>
</dbReference>
<evidence type="ECO:0000259" key="1">
    <source>
        <dbReference type="Pfam" id="PF09949"/>
    </source>
</evidence>
<dbReference type="SUPFAM" id="SSF48452">
    <property type="entry name" value="TPR-like"/>
    <property type="match status" value="1"/>
</dbReference>
<gene>
    <name evidence="2" type="ORF">EVOR1521_LOCUS30645</name>
</gene>
<protein>
    <recommendedName>
        <fullName evidence="1">Phosphatidate phosphatase APP1 catalytic domain-containing protein</fullName>
    </recommendedName>
</protein>
<organism evidence="2 3">
    <name type="scientific">Effrenium voratum</name>
    <dbReference type="NCBI Taxonomy" id="2562239"/>
    <lineage>
        <taxon>Eukaryota</taxon>
        <taxon>Sar</taxon>
        <taxon>Alveolata</taxon>
        <taxon>Dinophyceae</taxon>
        <taxon>Suessiales</taxon>
        <taxon>Symbiodiniaceae</taxon>
        <taxon>Effrenium</taxon>
    </lineage>
</organism>